<evidence type="ECO:0000313" key="7">
    <source>
        <dbReference type="EMBL" id="SHL59397.1"/>
    </source>
</evidence>
<feature type="transmembrane region" description="Helical" evidence="5">
    <location>
        <begin position="299"/>
        <end position="315"/>
    </location>
</feature>
<accession>A0A1M7BWU0</accession>
<dbReference type="InterPro" id="IPR011701">
    <property type="entry name" value="MFS"/>
</dbReference>
<feature type="transmembrane region" description="Helical" evidence="5">
    <location>
        <begin position="55"/>
        <end position="77"/>
    </location>
</feature>
<feature type="transmembrane region" description="Helical" evidence="5">
    <location>
        <begin position="266"/>
        <end position="287"/>
    </location>
</feature>
<dbReference type="InterPro" id="IPR036259">
    <property type="entry name" value="MFS_trans_sf"/>
</dbReference>
<evidence type="ECO:0000256" key="5">
    <source>
        <dbReference type="SAM" id="Phobius"/>
    </source>
</evidence>
<reference evidence="7 8" key="1">
    <citation type="submission" date="2016-11" db="EMBL/GenBank/DDBJ databases">
        <authorList>
            <person name="Jaros S."/>
            <person name="Januszkiewicz K."/>
            <person name="Wedrychowicz H."/>
        </authorList>
    </citation>
    <scope>NUCLEOTIDE SEQUENCE [LARGE SCALE GENOMIC DNA]</scope>
    <source>
        <strain evidence="7 8">GAS499</strain>
    </source>
</reference>
<organism evidence="7 8">
    <name type="scientific">Bradyrhizobium lablabi</name>
    <dbReference type="NCBI Taxonomy" id="722472"/>
    <lineage>
        <taxon>Bacteria</taxon>
        <taxon>Pseudomonadati</taxon>
        <taxon>Pseudomonadota</taxon>
        <taxon>Alphaproteobacteria</taxon>
        <taxon>Hyphomicrobiales</taxon>
        <taxon>Nitrobacteraceae</taxon>
        <taxon>Bradyrhizobium</taxon>
    </lineage>
</organism>
<feature type="domain" description="Major facilitator superfamily (MFS) profile" evidence="6">
    <location>
        <begin position="24"/>
        <end position="413"/>
    </location>
</feature>
<feature type="transmembrane region" description="Helical" evidence="5">
    <location>
        <begin position="360"/>
        <end position="381"/>
    </location>
</feature>
<name>A0A1M7BWU0_9BRAD</name>
<keyword evidence="3 5" id="KW-1133">Transmembrane helix</keyword>
<dbReference type="InterPro" id="IPR020846">
    <property type="entry name" value="MFS_dom"/>
</dbReference>
<protein>
    <submittedName>
        <fullName evidence="7">MFS transporter, SHS family, lactate transporter</fullName>
    </submittedName>
</protein>
<feature type="transmembrane region" description="Helical" evidence="5">
    <location>
        <begin position="321"/>
        <end position="339"/>
    </location>
</feature>
<evidence type="ECO:0000256" key="3">
    <source>
        <dbReference type="ARBA" id="ARBA00022989"/>
    </source>
</evidence>
<proteinExistence type="predicted"/>
<dbReference type="OrthoDB" id="9784658at2"/>
<dbReference type="RefSeq" id="WP_079543538.1">
    <property type="nucleotide sequence ID" value="NZ_LT670844.1"/>
</dbReference>
<feature type="transmembrane region" description="Helical" evidence="5">
    <location>
        <begin position="147"/>
        <end position="170"/>
    </location>
</feature>
<dbReference type="Gene3D" id="1.20.1250.20">
    <property type="entry name" value="MFS general substrate transporter like domains"/>
    <property type="match status" value="2"/>
</dbReference>
<evidence type="ECO:0000259" key="6">
    <source>
        <dbReference type="PROSITE" id="PS50850"/>
    </source>
</evidence>
<feature type="transmembrane region" description="Helical" evidence="5">
    <location>
        <begin position="89"/>
        <end position="107"/>
    </location>
</feature>
<dbReference type="PANTHER" id="PTHR23508:SF10">
    <property type="entry name" value="CARBOXYLIC ACID TRANSPORTER PROTEIN HOMOLOG"/>
    <property type="match status" value="1"/>
</dbReference>
<dbReference type="EMBL" id="LT670844">
    <property type="protein sequence ID" value="SHL59397.1"/>
    <property type="molecule type" value="Genomic_DNA"/>
</dbReference>
<dbReference type="SUPFAM" id="SSF103473">
    <property type="entry name" value="MFS general substrate transporter"/>
    <property type="match status" value="1"/>
</dbReference>
<dbReference type="Pfam" id="PF07690">
    <property type="entry name" value="MFS_1"/>
    <property type="match status" value="1"/>
</dbReference>
<feature type="transmembrane region" description="Helical" evidence="5">
    <location>
        <begin position="24"/>
        <end position="49"/>
    </location>
</feature>
<dbReference type="PROSITE" id="PS00216">
    <property type="entry name" value="SUGAR_TRANSPORT_1"/>
    <property type="match status" value="1"/>
</dbReference>
<comment type="subcellular location">
    <subcellularLocation>
        <location evidence="1">Membrane</location>
        <topology evidence="1">Multi-pass membrane protein</topology>
    </subcellularLocation>
</comment>
<dbReference type="Proteomes" id="UP000189935">
    <property type="component" value="Chromosome I"/>
</dbReference>
<evidence type="ECO:0000256" key="2">
    <source>
        <dbReference type="ARBA" id="ARBA00022692"/>
    </source>
</evidence>
<dbReference type="AlphaFoldDB" id="A0A1M7BWU0"/>
<keyword evidence="4 5" id="KW-0472">Membrane</keyword>
<dbReference type="GO" id="GO:0005886">
    <property type="term" value="C:plasma membrane"/>
    <property type="evidence" value="ECO:0007669"/>
    <property type="project" value="TreeGrafter"/>
</dbReference>
<evidence type="ECO:0000256" key="1">
    <source>
        <dbReference type="ARBA" id="ARBA00004141"/>
    </source>
</evidence>
<feature type="transmembrane region" description="Helical" evidence="5">
    <location>
        <begin position="229"/>
        <end position="254"/>
    </location>
</feature>
<sequence>MSITLNSSSEIPWWKEPSKEQWKAWIAAWLGWTLDAFDFTIFLLIMVPIAKEFDVPLTAVTVVFTITLWLRLVGATASGWMADRMGRKTPLMISILWYSLCNFIAGFSPTFAFLFFFRALLGIGMGAEWPAGAALAMESWPARSRGFMSGVLQGSWGLGFALSALAYGFLFDLIGWRGLLWIGILPALVVVWIRFYVNEPEVWVANRRQQREINAEVKAPLLSIFKRGLLLNTLTACFWIASTFCVYYSIWALFSAYLQKELNWTPLMVATPVFWANIVVFAGNSLWGFVSDIWGRRPGMIVPATIAIFLTPFYLWTTDPIYIVSAFIVQGMFGGSIYGQMPSYLCERFPTEVRATASGFIFHQGAIWGGLVAPVLTYLAVQMNFGFAMPMMISTILFLVLVVISVLLGPETKGKTLTADLEVIKGVAQPAI</sequence>
<dbReference type="PROSITE" id="PS00217">
    <property type="entry name" value="SUGAR_TRANSPORT_2"/>
    <property type="match status" value="2"/>
</dbReference>
<evidence type="ECO:0000256" key="4">
    <source>
        <dbReference type="ARBA" id="ARBA00023136"/>
    </source>
</evidence>
<feature type="transmembrane region" description="Helical" evidence="5">
    <location>
        <begin position="176"/>
        <end position="197"/>
    </location>
</feature>
<dbReference type="InterPro" id="IPR005829">
    <property type="entry name" value="Sugar_transporter_CS"/>
</dbReference>
<dbReference type="GO" id="GO:0046943">
    <property type="term" value="F:carboxylic acid transmembrane transporter activity"/>
    <property type="evidence" value="ECO:0007669"/>
    <property type="project" value="TreeGrafter"/>
</dbReference>
<keyword evidence="2 5" id="KW-0812">Transmembrane</keyword>
<evidence type="ECO:0000313" key="8">
    <source>
        <dbReference type="Proteomes" id="UP000189935"/>
    </source>
</evidence>
<feature type="transmembrane region" description="Helical" evidence="5">
    <location>
        <begin position="387"/>
        <end position="408"/>
    </location>
</feature>
<dbReference type="PROSITE" id="PS50850">
    <property type="entry name" value="MFS"/>
    <property type="match status" value="1"/>
</dbReference>
<dbReference type="PANTHER" id="PTHR23508">
    <property type="entry name" value="CARBOXYLIC ACID TRANSPORTER PROTEIN HOMOLOG"/>
    <property type="match status" value="1"/>
</dbReference>
<gene>
    <name evidence="7" type="ORF">SAMN05444159_6317</name>
</gene>